<feature type="domain" description="Serine aminopeptidase S33" evidence="3">
    <location>
        <begin position="52"/>
        <end position="287"/>
    </location>
</feature>
<dbReference type="EMBL" id="CP042914">
    <property type="protein sequence ID" value="QEG43568.1"/>
    <property type="molecule type" value="Genomic_DNA"/>
</dbReference>
<reference evidence="4 5" key="1">
    <citation type="submission" date="2019-08" db="EMBL/GenBank/DDBJ databases">
        <title>Deep-cultivation of Planctomycetes and their phenomic and genomic characterization uncovers novel biology.</title>
        <authorList>
            <person name="Wiegand S."/>
            <person name="Jogler M."/>
            <person name="Boedeker C."/>
            <person name="Pinto D."/>
            <person name="Vollmers J."/>
            <person name="Rivas-Marin E."/>
            <person name="Kohn T."/>
            <person name="Peeters S.H."/>
            <person name="Heuer A."/>
            <person name="Rast P."/>
            <person name="Oberbeckmann S."/>
            <person name="Bunk B."/>
            <person name="Jeske O."/>
            <person name="Meyerdierks A."/>
            <person name="Storesund J.E."/>
            <person name="Kallscheuer N."/>
            <person name="Luecker S."/>
            <person name="Lage O.M."/>
            <person name="Pohl T."/>
            <person name="Merkel B.J."/>
            <person name="Hornburger P."/>
            <person name="Mueller R.-W."/>
            <person name="Bruemmer F."/>
            <person name="Labrenz M."/>
            <person name="Spormann A.M."/>
            <person name="Op den Camp H."/>
            <person name="Overmann J."/>
            <person name="Amann R."/>
            <person name="Jetten M.S.M."/>
            <person name="Mascher T."/>
            <person name="Medema M.H."/>
            <person name="Devos D.P."/>
            <person name="Kaster A.-K."/>
            <person name="Ovreas L."/>
            <person name="Rohde M."/>
            <person name="Galperin M.Y."/>
            <person name="Jogler C."/>
        </authorList>
    </citation>
    <scope>NUCLEOTIDE SEQUENCE [LARGE SCALE GENOMIC DNA]</scope>
    <source>
        <strain evidence="4 5">UC8</strain>
    </source>
</reference>
<name>A0A5B9QX23_9BACT</name>
<keyword evidence="4" id="KW-0378">Hydrolase</keyword>
<protein>
    <submittedName>
        <fullName evidence="4">Putative hydrolase</fullName>
    </submittedName>
</protein>
<evidence type="ECO:0000256" key="1">
    <source>
        <dbReference type="ARBA" id="ARBA00010884"/>
    </source>
</evidence>
<dbReference type="KEGG" id="rul:UC8_56190"/>
<feature type="active site" description="Charge relay system" evidence="2">
    <location>
        <position position="304"/>
    </location>
</feature>
<dbReference type="InterPro" id="IPR029058">
    <property type="entry name" value="AB_hydrolase_fold"/>
</dbReference>
<accession>A0A5B9QX23</accession>
<gene>
    <name evidence="4" type="ORF">UC8_56190</name>
</gene>
<dbReference type="SUPFAM" id="SSF53474">
    <property type="entry name" value="alpha/beta-Hydrolases"/>
    <property type="match status" value="1"/>
</dbReference>
<proteinExistence type="inferred from homology"/>
<dbReference type="Pfam" id="PF12146">
    <property type="entry name" value="Hydrolase_4"/>
    <property type="match status" value="1"/>
</dbReference>
<evidence type="ECO:0000313" key="5">
    <source>
        <dbReference type="Proteomes" id="UP000325286"/>
    </source>
</evidence>
<dbReference type="PIRSF" id="PIRSF005211">
    <property type="entry name" value="Ab_hydro_YheT"/>
    <property type="match status" value="1"/>
</dbReference>
<feature type="active site" description="Charge relay system" evidence="2">
    <location>
        <position position="141"/>
    </location>
</feature>
<dbReference type="Proteomes" id="UP000325286">
    <property type="component" value="Chromosome"/>
</dbReference>
<dbReference type="Gene3D" id="3.40.50.1820">
    <property type="entry name" value="alpha/beta hydrolase"/>
    <property type="match status" value="1"/>
</dbReference>
<dbReference type="PANTHER" id="PTHR10794">
    <property type="entry name" value="ABHYDROLASE DOMAIN-CONTAINING PROTEIN"/>
    <property type="match status" value="1"/>
</dbReference>
<dbReference type="GO" id="GO:0034338">
    <property type="term" value="F:short-chain carboxylesterase activity"/>
    <property type="evidence" value="ECO:0007669"/>
    <property type="project" value="TreeGrafter"/>
</dbReference>
<feature type="active site" description="Charge relay system" evidence="2">
    <location>
        <position position="277"/>
    </location>
</feature>
<dbReference type="AlphaFoldDB" id="A0A5B9QX23"/>
<comment type="similarity">
    <text evidence="1">Belongs to the AB hydrolase superfamily. AB hydrolase 4 family.</text>
</comment>
<evidence type="ECO:0000259" key="3">
    <source>
        <dbReference type="Pfam" id="PF12146"/>
    </source>
</evidence>
<keyword evidence="5" id="KW-1185">Reference proteome</keyword>
<dbReference type="InterPro" id="IPR050960">
    <property type="entry name" value="AB_hydrolase_4_sf"/>
</dbReference>
<evidence type="ECO:0000313" key="4">
    <source>
        <dbReference type="EMBL" id="QEG43568.1"/>
    </source>
</evidence>
<dbReference type="GO" id="GO:0047372">
    <property type="term" value="F:monoacylglycerol lipase activity"/>
    <property type="evidence" value="ECO:0007669"/>
    <property type="project" value="TreeGrafter"/>
</dbReference>
<dbReference type="InterPro" id="IPR022742">
    <property type="entry name" value="Hydrolase_4"/>
</dbReference>
<sequence>MRGGHRQTIYAAIRPAPKLPYRATPIPVQTRDGDWLVLHDDAPPAWQPGQPAMLLLHGLCGCHAASYMVRLAARMNAEGIRTFRLDMRGCGAAAERSHSLTHAGRSDDVLDALDEVARLTESRQTESQQTASSPIFAVGVSLGGNQLLRAVGRVDAGEDSHGCAGIQRLQRIAAIAPPIDLAHCSKNMQRRLLRLYNWYFIRALLQRVPANVQASEAFQQLQLRRQPRPRTLRELDRLVTAPLGGFAGVDDYYTRASSAPYLNALARPTLILTSADDPIVPIETFRQTSMSTAVELSITRRGGHAGFVGRGQEEWVDDQLVEWFCGQVVQPVAAGAGAGRRG</sequence>
<organism evidence="4 5">
    <name type="scientific">Roseimaritima ulvae</name>
    <dbReference type="NCBI Taxonomy" id="980254"/>
    <lineage>
        <taxon>Bacteria</taxon>
        <taxon>Pseudomonadati</taxon>
        <taxon>Planctomycetota</taxon>
        <taxon>Planctomycetia</taxon>
        <taxon>Pirellulales</taxon>
        <taxon>Pirellulaceae</taxon>
        <taxon>Roseimaritima</taxon>
    </lineage>
</organism>
<dbReference type="PANTHER" id="PTHR10794:SF94">
    <property type="entry name" value="ESTERASE YHET-RELATED"/>
    <property type="match status" value="1"/>
</dbReference>
<evidence type="ECO:0000256" key="2">
    <source>
        <dbReference type="PIRSR" id="PIRSR005211-1"/>
    </source>
</evidence>
<dbReference type="InterPro" id="IPR012020">
    <property type="entry name" value="ABHD4"/>
</dbReference>